<dbReference type="SUPFAM" id="SSF49299">
    <property type="entry name" value="PKD domain"/>
    <property type="match status" value="1"/>
</dbReference>
<comment type="subcellular location">
    <subcellularLocation>
        <location evidence="1">Endoplasmic reticulum</location>
    </subcellularLocation>
    <subcellularLocation>
        <location evidence="3">Golgi apparatus</location>
    </subcellularLocation>
    <subcellularLocation>
        <location evidence="2">Lysosome</location>
    </subcellularLocation>
    <subcellularLocation>
        <location evidence="4">Secreted</location>
    </subcellularLocation>
</comment>
<keyword evidence="8" id="KW-0645">Protease</keyword>
<keyword evidence="7" id="KW-0121">Carboxypeptidase</keyword>
<comment type="subunit">
    <text evidence="19">Homodimer. The monomeric form is inactive while the homodimer is active.</text>
</comment>
<keyword evidence="24" id="KW-1185">Reference proteome</keyword>
<sequence>MNLIRTLLAASAAFASAALAAPPASSTQSGGTVYAVLSRETFDGALAQAREATAWRDRLGRDLVVAQLDAAQLDAVSRHVHEGEGRCGGFFTFGSRPEAEAFLAGDRTAEAIALPLGALYTIDNRATVDAWLPQPAEANIRTTIATLSAYRNRFYASSHGREAAEWIRDTWQDLAANRTDTEVELFEDCTDCSTQPSVILTVRGADLPDEIVVIGGHLDSINWSTGNPGPNDVAPGADDDASGIATITEIIRIAMANGWQPRRTVKFMGYAAEEVGLRGSKAIARRFDEDGAQVVGVLQLDMTNYKNGTAYDMQIISDNSNAALLTYFGELFDEYLAPLGFTRTSLACGYGCSDHSSWTQAGYPAGMVFEAGQPRPNGGLGGLPYVHSSGDTLANMDDSAEHSVKFAQFGLAFLGELAKTHDGGTNQAPVAGFDYSTERMTVRFTDTSSDADGTIASRQWDFGDGTASSETDPVKTYATVGRYAVALTVTDDGGLPNLHTATIDVDNGIVPLANGVAADGLAAQQDTVQVFTLDVPPDAADLRFTVSGSAGEDADLSIAFGGDVVCESRQPSAEETCAIATPAAGVYTATVQARSALGGFSITGQFVEPGERIFADGFEP</sequence>
<dbReference type="PROSITE" id="PS50093">
    <property type="entry name" value="PKD"/>
    <property type="match status" value="1"/>
</dbReference>
<dbReference type="Pfam" id="PF04389">
    <property type="entry name" value="Peptidase_M28"/>
    <property type="match status" value="1"/>
</dbReference>
<dbReference type="InterPro" id="IPR013783">
    <property type="entry name" value="Ig-like_fold"/>
</dbReference>
<dbReference type="RefSeq" id="WP_380021905.1">
    <property type="nucleotide sequence ID" value="NZ_JBHSHD010000010.1"/>
</dbReference>
<evidence type="ECO:0000256" key="3">
    <source>
        <dbReference type="ARBA" id="ARBA00004555"/>
    </source>
</evidence>
<keyword evidence="14" id="KW-0333">Golgi apparatus</keyword>
<accession>A0ABV9QYE1</accession>
<dbReference type="CDD" id="cd00146">
    <property type="entry name" value="PKD"/>
    <property type="match status" value="1"/>
</dbReference>
<dbReference type="Gene3D" id="2.60.120.380">
    <property type="match status" value="1"/>
</dbReference>
<protein>
    <recommendedName>
        <fullName evidence="5">Carboxypeptidase Q</fullName>
    </recommendedName>
    <alternativeName>
        <fullName evidence="20">Plasma glutamate carboxypeptidase</fullName>
    </alternativeName>
</protein>
<name>A0ABV9QYE1_9GAMM</name>
<comment type="caution">
    <text evidence="23">The sequence shown here is derived from an EMBL/GenBank/DDBJ whole genome shotgun (WGS) entry which is preliminary data.</text>
</comment>
<dbReference type="PANTHER" id="PTHR12053:SF3">
    <property type="entry name" value="CARBOXYPEPTIDASE Q"/>
    <property type="match status" value="1"/>
</dbReference>
<dbReference type="InterPro" id="IPR035986">
    <property type="entry name" value="PKD_dom_sf"/>
</dbReference>
<feature type="domain" description="PKD" evidence="22">
    <location>
        <begin position="425"/>
        <end position="505"/>
    </location>
</feature>
<proteinExistence type="predicted"/>
<dbReference type="EMBL" id="JBHSHD010000010">
    <property type="protein sequence ID" value="MFC4821630.1"/>
    <property type="molecule type" value="Genomic_DNA"/>
</dbReference>
<evidence type="ECO:0000256" key="15">
    <source>
        <dbReference type="ARBA" id="ARBA00023049"/>
    </source>
</evidence>
<dbReference type="SUPFAM" id="SSF53187">
    <property type="entry name" value="Zn-dependent exopeptidases"/>
    <property type="match status" value="1"/>
</dbReference>
<keyword evidence="12" id="KW-0256">Endoplasmic reticulum</keyword>
<evidence type="ECO:0000256" key="10">
    <source>
        <dbReference type="ARBA" id="ARBA00022729"/>
    </source>
</evidence>
<evidence type="ECO:0000256" key="21">
    <source>
        <dbReference type="SAM" id="SignalP"/>
    </source>
</evidence>
<evidence type="ECO:0000256" key="12">
    <source>
        <dbReference type="ARBA" id="ARBA00022824"/>
    </source>
</evidence>
<dbReference type="Pfam" id="PF18911">
    <property type="entry name" value="PKD_4"/>
    <property type="match status" value="1"/>
</dbReference>
<dbReference type="PANTHER" id="PTHR12053">
    <property type="entry name" value="PROTEASE FAMILY M28 PLASMA GLUTAMATE CARBOXYPEPTIDASE-RELATED"/>
    <property type="match status" value="1"/>
</dbReference>
<evidence type="ECO:0000256" key="18">
    <source>
        <dbReference type="ARBA" id="ARBA00023228"/>
    </source>
</evidence>
<keyword evidence="9" id="KW-0479">Metal-binding</keyword>
<keyword evidence="18" id="KW-0458">Lysosome</keyword>
<evidence type="ECO:0000256" key="20">
    <source>
        <dbReference type="ARBA" id="ARBA00033328"/>
    </source>
</evidence>
<keyword evidence="6" id="KW-0964">Secreted</keyword>
<dbReference type="InterPro" id="IPR007484">
    <property type="entry name" value="Peptidase_M28"/>
</dbReference>
<evidence type="ECO:0000256" key="6">
    <source>
        <dbReference type="ARBA" id="ARBA00022525"/>
    </source>
</evidence>
<keyword evidence="11" id="KW-0378">Hydrolase</keyword>
<evidence type="ECO:0000256" key="11">
    <source>
        <dbReference type="ARBA" id="ARBA00022801"/>
    </source>
</evidence>
<evidence type="ECO:0000313" key="23">
    <source>
        <dbReference type="EMBL" id="MFC4821630.1"/>
    </source>
</evidence>
<evidence type="ECO:0000256" key="2">
    <source>
        <dbReference type="ARBA" id="ARBA00004371"/>
    </source>
</evidence>
<feature type="signal peptide" evidence="21">
    <location>
        <begin position="1"/>
        <end position="20"/>
    </location>
</feature>
<keyword evidence="15" id="KW-0482">Metalloprotease</keyword>
<dbReference type="SMART" id="SM00089">
    <property type="entry name" value="PKD"/>
    <property type="match status" value="1"/>
</dbReference>
<dbReference type="Gene3D" id="3.40.630.10">
    <property type="entry name" value="Zn peptidases"/>
    <property type="match status" value="1"/>
</dbReference>
<evidence type="ECO:0000256" key="9">
    <source>
        <dbReference type="ARBA" id="ARBA00022723"/>
    </source>
</evidence>
<keyword evidence="16" id="KW-0865">Zymogen</keyword>
<evidence type="ECO:0000256" key="14">
    <source>
        <dbReference type="ARBA" id="ARBA00023034"/>
    </source>
</evidence>
<keyword evidence="13" id="KW-0862">Zinc</keyword>
<dbReference type="Gene3D" id="2.60.40.10">
    <property type="entry name" value="Immunoglobulins"/>
    <property type="match status" value="1"/>
</dbReference>
<evidence type="ECO:0000256" key="1">
    <source>
        <dbReference type="ARBA" id="ARBA00004240"/>
    </source>
</evidence>
<evidence type="ECO:0000256" key="19">
    <source>
        <dbReference type="ARBA" id="ARBA00025833"/>
    </source>
</evidence>
<evidence type="ECO:0000256" key="16">
    <source>
        <dbReference type="ARBA" id="ARBA00023145"/>
    </source>
</evidence>
<evidence type="ECO:0000256" key="13">
    <source>
        <dbReference type="ARBA" id="ARBA00022833"/>
    </source>
</evidence>
<feature type="chain" id="PRO_5046713578" description="Carboxypeptidase Q" evidence="21">
    <location>
        <begin position="21"/>
        <end position="620"/>
    </location>
</feature>
<evidence type="ECO:0000256" key="17">
    <source>
        <dbReference type="ARBA" id="ARBA00023180"/>
    </source>
</evidence>
<dbReference type="InterPro" id="IPR022409">
    <property type="entry name" value="PKD/Chitinase_dom"/>
</dbReference>
<gene>
    <name evidence="23" type="ORF">ACFO6Q_14945</name>
</gene>
<dbReference type="InterPro" id="IPR000601">
    <property type="entry name" value="PKD_dom"/>
</dbReference>
<organism evidence="23 24">
    <name type="scientific">Dokdonella ginsengisoli</name>
    <dbReference type="NCBI Taxonomy" id="363846"/>
    <lineage>
        <taxon>Bacteria</taxon>
        <taxon>Pseudomonadati</taxon>
        <taxon>Pseudomonadota</taxon>
        <taxon>Gammaproteobacteria</taxon>
        <taxon>Lysobacterales</taxon>
        <taxon>Rhodanobacteraceae</taxon>
        <taxon>Dokdonella</taxon>
    </lineage>
</organism>
<keyword evidence="10 21" id="KW-0732">Signal</keyword>
<dbReference type="InterPro" id="IPR039866">
    <property type="entry name" value="CPQ"/>
</dbReference>
<evidence type="ECO:0000259" key="22">
    <source>
        <dbReference type="PROSITE" id="PS50093"/>
    </source>
</evidence>
<evidence type="ECO:0000256" key="5">
    <source>
        <dbReference type="ARBA" id="ARBA00014116"/>
    </source>
</evidence>
<evidence type="ECO:0000256" key="4">
    <source>
        <dbReference type="ARBA" id="ARBA00004613"/>
    </source>
</evidence>
<evidence type="ECO:0000256" key="8">
    <source>
        <dbReference type="ARBA" id="ARBA00022670"/>
    </source>
</evidence>
<keyword evidence="17" id="KW-0325">Glycoprotein</keyword>
<reference evidence="24" key="1">
    <citation type="journal article" date="2019" name="Int. J. Syst. Evol. Microbiol.">
        <title>The Global Catalogue of Microorganisms (GCM) 10K type strain sequencing project: providing services to taxonomists for standard genome sequencing and annotation.</title>
        <authorList>
            <consortium name="The Broad Institute Genomics Platform"/>
            <consortium name="The Broad Institute Genome Sequencing Center for Infectious Disease"/>
            <person name="Wu L."/>
            <person name="Ma J."/>
        </authorList>
    </citation>
    <scope>NUCLEOTIDE SEQUENCE [LARGE SCALE GENOMIC DNA]</scope>
    <source>
        <strain evidence="24">CCUG 30340</strain>
    </source>
</reference>
<evidence type="ECO:0000313" key="24">
    <source>
        <dbReference type="Proteomes" id="UP001595886"/>
    </source>
</evidence>
<evidence type="ECO:0000256" key="7">
    <source>
        <dbReference type="ARBA" id="ARBA00022645"/>
    </source>
</evidence>
<dbReference type="Proteomes" id="UP001595886">
    <property type="component" value="Unassembled WGS sequence"/>
</dbReference>